<proteinExistence type="predicted"/>
<organism evidence="1 2">
    <name type="scientific">Cytobacillus firmus</name>
    <name type="common">Bacillus firmus</name>
    <dbReference type="NCBI Taxonomy" id="1399"/>
    <lineage>
        <taxon>Bacteria</taxon>
        <taxon>Bacillati</taxon>
        <taxon>Bacillota</taxon>
        <taxon>Bacilli</taxon>
        <taxon>Bacillales</taxon>
        <taxon>Bacillaceae</taxon>
        <taxon>Cytobacillus</taxon>
    </lineage>
</organism>
<evidence type="ECO:0008006" key="3">
    <source>
        <dbReference type="Google" id="ProtNLM"/>
    </source>
</evidence>
<dbReference type="RefSeq" id="WP_113882915.1">
    <property type="nucleotide sequence ID" value="NZ_QNSF01000006.1"/>
</dbReference>
<reference evidence="1 2" key="1">
    <citation type="submission" date="2018-06" db="EMBL/GenBank/DDBJ databases">
        <title>Freshwater and sediment microbial communities from various areas in North America, analyzing microbe dynamics in response to fracking.</title>
        <authorList>
            <person name="Lamendella R."/>
        </authorList>
    </citation>
    <scope>NUCLEOTIDE SEQUENCE [LARGE SCALE GENOMIC DNA]</scope>
    <source>
        <strain evidence="1 2">14_TX</strain>
    </source>
</reference>
<keyword evidence="2" id="KW-1185">Reference proteome</keyword>
<evidence type="ECO:0000313" key="1">
    <source>
        <dbReference type="EMBL" id="RBP92928.1"/>
    </source>
</evidence>
<dbReference type="OrthoDB" id="2454533at2"/>
<dbReference type="Proteomes" id="UP000252731">
    <property type="component" value="Unassembled WGS sequence"/>
</dbReference>
<gene>
    <name evidence="1" type="ORF">DFO70_10657</name>
</gene>
<evidence type="ECO:0000313" key="2">
    <source>
        <dbReference type="Proteomes" id="UP000252731"/>
    </source>
</evidence>
<dbReference type="PROSITE" id="PS51257">
    <property type="entry name" value="PROKAR_LIPOPROTEIN"/>
    <property type="match status" value="1"/>
</dbReference>
<protein>
    <recommendedName>
        <fullName evidence="3">Lipoprotein</fullName>
    </recommendedName>
</protein>
<comment type="caution">
    <text evidence="1">The sequence shown here is derived from an EMBL/GenBank/DDBJ whole genome shotgun (WGS) entry which is preliminary data.</text>
</comment>
<dbReference type="EMBL" id="QNSF01000006">
    <property type="protein sequence ID" value="RBP92928.1"/>
    <property type="molecule type" value="Genomic_DNA"/>
</dbReference>
<sequence length="175" mass="20046">MTRMTREISYILLILPMLLTACTQTPDFEPYDGRALRIAVVGDPPDVNAEQVKFNEISFDELTNEQLSSYDAVIMTENNLPKAAEAKYADTYTDSSIPFFFISASSHIPFTVNDIEYNDSWKWEAGKSYAVGVLKSKKNDTFHRWGYGLYNDELTDESIRDVYSRILKTIDELNQ</sequence>
<accession>A0A366JUX9</accession>
<dbReference type="AlphaFoldDB" id="A0A366JUX9"/>
<name>A0A366JUX9_CYTFI</name>